<dbReference type="Proteomes" id="UP001056855">
    <property type="component" value="Chromosome"/>
</dbReference>
<accession>A0A9E7N744</accession>
<keyword evidence="4" id="KW-1185">Reference proteome</keyword>
<feature type="region of interest" description="Disordered" evidence="1">
    <location>
        <begin position="271"/>
        <end position="291"/>
    </location>
</feature>
<dbReference type="PANTHER" id="PTHR43433">
    <property type="entry name" value="HYDROLASE, ALPHA/BETA FOLD FAMILY PROTEIN"/>
    <property type="match status" value="1"/>
</dbReference>
<dbReference type="Pfam" id="PF12697">
    <property type="entry name" value="Abhydrolase_6"/>
    <property type="match status" value="1"/>
</dbReference>
<gene>
    <name evidence="3" type="ORF">NGM29_09465</name>
</gene>
<dbReference type="InterPro" id="IPR000073">
    <property type="entry name" value="AB_hydrolase_1"/>
</dbReference>
<dbReference type="GeneID" id="73290273"/>
<dbReference type="InterPro" id="IPR050471">
    <property type="entry name" value="AB_hydrolase"/>
</dbReference>
<dbReference type="SUPFAM" id="SSF53474">
    <property type="entry name" value="alpha/beta-Hydrolases"/>
    <property type="match status" value="1"/>
</dbReference>
<dbReference type="AlphaFoldDB" id="A0A9E7N744"/>
<dbReference type="InterPro" id="IPR029058">
    <property type="entry name" value="AB_hydrolase_fold"/>
</dbReference>
<dbReference type="Gene3D" id="3.40.50.1820">
    <property type="entry name" value="alpha/beta hydrolase"/>
    <property type="match status" value="1"/>
</dbReference>
<protein>
    <submittedName>
        <fullName evidence="3">Alpha/beta hydrolase</fullName>
    </submittedName>
</protein>
<evidence type="ECO:0000259" key="2">
    <source>
        <dbReference type="Pfam" id="PF12697"/>
    </source>
</evidence>
<reference evidence="3" key="1">
    <citation type="submission" date="2022-06" db="EMBL/GenBank/DDBJ databases">
        <title>Diverse halophilic archaea isolated from saline environments.</title>
        <authorList>
            <person name="Cui H.-L."/>
        </authorList>
    </citation>
    <scope>NUCLEOTIDE SEQUENCE</scope>
    <source>
        <strain evidence="3">WLHS1</strain>
    </source>
</reference>
<organism evidence="3 4">
    <name type="scientific">Natronosalvus rutilus</name>
    <dbReference type="NCBI Taxonomy" id="2953753"/>
    <lineage>
        <taxon>Archaea</taxon>
        <taxon>Methanobacteriati</taxon>
        <taxon>Methanobacteriota</taxon>
        <taxon>Stenosarchaea group</taxon>
        <taxon>Halobacteria</taxon>
        <taxon>Halobacteriales</taxon>
        <taxon>Natrialbaceae</taxon>
        <taxon>Natronosalvus</taxon>
    </lineage>
</organism>
<dbReference type="GO" id="GO:0046503">
    <property type="term" value="P:glycerolipid catabolic process"/>
    <property type="evidence" value="ECO:0007669"/>
    <property type="project" value="TreeGrafter"/>
</dbReference>
<evidence type="ECO:0000313" key="3">
    <source>
        <dbReference type="EMBL" id="UTF52036.1"/>
    </source>
</evidence>
<keyword evidence="3" id="KW-0378">Hydrolase</keyword>
<dbReference type="PANTHER" id="PTHR43433:SF5">
    <property type="entry name" value="AB HYDROLASE-1 DOMAIN-CONTAINING PROTEIN"/>
    <property type="match status" value="1"/>
</dbReference>
<evidence type="ECO:0000313" key="4">
    <source>
        <dbReference type="Proteomes" id="UP001056855"/>
    </source>
</evidence>
<dbReference type="EMBL" id="CP100355">
    <property type="protein sequence ID" value="UTF52036.1"/>
    <property type="molecule type" value="Genomic_DNA"/>
</dbReference>
<dbReference type="KEGG" id="sawl:NGM29_09465"/>
<dbReference type="PRINTS" id="PR00111">
    <property type="entry name" value="ABHYDROLASE"/>
</dbReference>
<evidence type="ECO:0000256" key="1">
    <source>
        <dbReference type="SAM" id="MobiDB-lite"/>
    </source>
</evidence>
<name>A0A9E7N744_9EURY</name>
<feature type="domain" description="AB hydrolase-1" evidence="2">
    <location>
        <begin position="24"/>
        <end position="258"/>
    </location>
</feature>
<proteinExistence type="predicted"/>
<dbReference type="RefSeq" id="WP_254155752.1">
    <property type="nucleotide sequence ID" value="NZ_CP100355.1"/>
</dbReference>
<dbReference type="GO" id="GO:0004806">
    <property type="term" value="F:triacylglycerol lipase activity"/>
    <property type="evidence" value="ECO:0007669"/>
    <property type="project" value="TreeGrafter"/>
</dbReference>
<sequence length="291" mass="31720">MTRATNGDVELAYEVGGDPDGEPVVFVEGLGYSRWMWRWQREALADEYRTILWDNRGTGDSDAPEGPYSIEEMADDLETVLADAGVDRAHLVGASMGGMIAQRYALEYGRAATLSLLCTTPGGPEAVPVPEETQAAMFAVPEDADERERIRHRMAPAVSPTFFEENPDVTEDIIDWRLESDASDAARKAQAAGVAEFDAADEVSALEVPVVILHGSDDQVVPVENGRLLENLIPQGRLEVCDGGHHLFFVERSDWVNERVIDFLEANPVEGGLDVGDESGSETSLEAGDRE</sequence>